<sequence>MTEQALKLARITKRPDYLAVAGTRRKWVTPSFILQAMPGEGDSPPRAGFTVSKKVGKAVIRSRARRRLKEACRAILPQYGQAGWTYVLVGRPSSVEYDFVKMQADMKWALAKLHAGADLNSGKPQKTPQKSYKNRGNA</sequence>
<evidence type="ECO:0000256" key="7">
    <source>
        <dbReference type="NCBIfam" id="TIGR00188"/>
    </source>
</evidence>
<evidence type="ECO:0000256" key="6">
    <source>
        <dbReference type="HAMAP-Rule" id="MF_00227"/>
    </source>
</evidence>
<gene>
    <name evidence="6" type="primary">rnpA</name>
    <name evidence="9" type="ORF">SAMN04488071_3399</name>
</gene>
<dbReference type="NCBIfam" id="TIGR00188">
    <property type="entry name" value="rnpA"/>
    <property type="match status" value="1"/>
</dbReference>
<comment type="catalytic activity">
    <reaction evidence="6">
        <text>Endonucleolytic cleavage of RNA, removing 5'-extranucleotides from tRNA precursor.</text>
        <dbReference type="EC" id="3.1.26.5"/>
    </reaction>
</comment>
<comment type="function">
    <text evidence="6">RNaseP catalyzes the removal of the 5'-leader sequence from pre-tRNA to produce the mature 5'-terminus. It can also cleave other RNA substrates such as 4.5S RNA. The protein component plays an auxiliary but essential role in vivo by binding to the 5'-leader sequence and broadening the substrate specificity of the ribozyme.</text>
</comment>
<dbReference type="HAMAP" id="MF_00227">
    <property type="entry name" value="RNase_P"/>
    <property type="match status" value="1"/>
</dbReference>
<keyword evidence="1 6" id="KW-0819">tRNA processing</keyword>
<feature type="region of interest" description="Disordered" evidence="8">
    <location>
        <begin position="117"/>
        <end position="138"/>
    </location>
</feature>
<keyword evidence="5 6" id="KW-0694">RNA-binding</keyword>
<evidence type="ECO:0000256" key="3">
    <source>
        <dbReference type="ARBA" id="ARBA00022759"/>
    </source>
</evidence>
<keyword evidence="10" id="KW-1185">Reference proteome</keyword>
<evidence type="ECO:0000256" key="4">
    <source>
        <dbReference type="ARBA" id="ARBA00022801"/>
    </source>
</evidence>
<dbReference type="Gene3D" id="3.30.230.10">
    <property type="match status" value="1"/>
</dbReference>
<keyword evidence="3 6" id="KW-0255">Endonuclease</keyword>
<comment type="subunit">
    <text evidence="6">Consists of a catalytic RNA component (M1 or rnpB) and a protein subunit.</text>
</comment>
<accession>A0A1G7EDE7</accession>
<dbReference type="InterPro" id="IPR014721">
    <property type="entry name" value="Ribsml_uS5_D2-typ_fold_subgr"/>
</dbReference>
<dbReference type="STRING" id="637679.GCA_001550055_00177"/>
<dbReference type="OrthoDB" id="9810867at2"/>
<dbReference type="GO" id="GO:0030677">
    <property type="term" value="C:ribonuclease P complex"/>
    <property type="evidence" value="ECO:0007669"/>
    <property type="project" value="TreeGrafter"/>
</dbReference>
<evidence type="ECO:0000256" key="5">
    <source>
        <dbReference type="ARBA" id="ARBA00022884"/>
    </source>
</evidence>
<evidence type="ECO:0000256" key="8">
    <source>
        <dbReference type="SAM" id="MobiDB-lite"/>
    </source>
</evidence>
<dbReference type="RefSeq" id="WP_068301384.1">
    <property type="nucleotide sequence ID" value="NZ_FNAK01000008.1"/>
</dbReference>
<dbReference type="AlphaFoldDB" id="A0A1G7EDE7"/>
<evidence type="ECO:0000313" key="9">
    <source>
        <dbReference type="EMBL" id="SDE61637.1"/>
    </source>
</evidence>
<dbReference type="PANTHER" id="PTHR33992">
    <property type="entry name" value="RIBONUCLEASE P PROTEIN COMPONENT"/>
    <property type="match status" value="1"/>
</dbReference>
<dbReference type="Proteomes" id="UP000183685">
    <property type="component" value="Unassembled WGS sequence"/>
</dbReference>
<feature type="compositionally biased region" description="Polar residues" evidence="8">
    <location>
        <begin position="122"/>
        <end position="138"/>
    </location>
</feature>
<evidence type="ECO:0000256" key="1">
    <source>
        <dbReference type="ARBA" id="ARBA00022694"/>
    </source>
</evidence>
<dbReference type="GO" id="GO:0004526">
    <property type="term" value="F:ribonuclease P activity"/>
    <property type="evidence" value="ECO:0007669"/>
    <property type="project" value="UniProtKB-UniRule"/>
</dbReference>
<dbReference type="InterPro" id="IPR020568">
    <property type="entry name" value="Ribosomal_Su5_D2-typ_SF"/>
</dbReference>
<reference evidence="9 10" key="1">
    <citation type="submission" date="2016-10" db="EMBL/GenBank/DDBJ databases">
        <authorList>
            <person name="de Groot N.N."/>
        </authorList>
    </citation>
    <scope>NUCLEOTIDE SEQUENCE [LARGE SCALE GENOMIC DNA]</scope>
    <source>
        <strain evidence="9 10">CGMCC 1.9109</strain>
    </source>
</reference>
<keyword evidence="2 6" id="KW-0540">Nuclease</keyword>
<dbReference type="GO" id="GO:0000049">
    <property type="term" value="F:tRNA binding"/>
    <property type="evidence" value="ECO:0007669"/>
    <property type="project" value="UniProtKB-UniRule"/>
</dbReference>
<keyword evidence="4 6" id="KW-0378">Hydrolase</keyword>
<comment type="similarity">
    <text evidence="6">Belongs to the RnpA family.</text>
</comment>
<name>A0A1G7EDE7_9PROT</name>
<dbReference type="SUPFAM" id="SSF54211">
    <property type="entry name" value="Ribosomal protein S5 domain 2-like"/>
    <property type="match status" value="1"/>
</dbReference>
<evidence type="ECO:0000313" key="10">
    <source>
        <dbReference type="Proteomes" id="UP000183685"/>
    </source>
</evidence>
<dbReference type="PANTHER" id="PTHR33992:SF1">
    <property type="entry name" value="RIBONUCLEASE P PROTEIN COMPONENT"/>
    <property type="match status" value="1"/>
</dbReference>
<evidence type="ECO:0000256" key="2">
    <source>
        <dbReference type="ARBA" id="ARBA00022722"/>
    </source>
</evidence>
<dbReference type="Pfam" id="PF00825">
    <property type="entry name" value="Ribonuclease_P"/>
    <property type="match status" value="1"/>
</dbReference>
<dbReference type="EMBL" id="FNAK01000008">
    <property type="protein sequence ID" value="SDE61637.1"/>
    <property type="molecule type" value="Genomic_DNA"/>
</dbReference>
<dbReference type="EC" id="3.1.26.5" evidence="6 7"/>
<dbReference type="GO" id="GO:0042781">
    <property type="term" value="F:3'-tRNA processing endoribonuclease activity"/>
    <property type="evidence" value="ECO:0007669"/>
    <property type="project" value="TreeGrafter"/>
</dbReference>
<dbReference type="InterPro" id="IPR000100">
    <property type="entry name" value="RNase_P"/>
</dbReference>
<dbReference type="GO" id="GO:0001682">
    <property type="term" value="P:tRNA 5'-leader removal"/>
    <property type="evidence" value="ECO:0007669"/>
    <property type="project" value="UniProtKB-UniRule"/>
</dbReference>
<organism evidence="9 10">
    <name type="scientific">Kordiimonas lacus</name>
    <dbReference type="NCBI Taxonomy" id="637679"/>
    <lineage>
        <taxon>Bacteria</taxon>
        <taxon>Pseudomonadati</taxon>
        <taxon>Pseudomonadota</taxon>
        <taxon>Alphaproteobacteria</taxon>
        <taxon>Kordiimonadales</taxon>
        <taxon>Kordiimonadaceae</taxon>
        <taxon>Kordiimonas</taxon>
    </lineage>
</organism>
<proteinExistence type="inferred from homology"/>
<protein>
    <recommendedName>
        <fullName evidence="6 7">Ribonuclease P protein component</fullName>
        <shortName evidence="6">RNase P protein</shortName>
        <shortName evidence="6">RNaseP protein</shortName>
        <ecNumber evidence="6 7">3.1.26.5</ecNumber>
    </recommendedName>
    <alternativeName>
        <fullName evidence="6">Protein C5</fullName>
    </alternativeName>
</protein>